<dbReference type="InterPro" id="IPR023696">
    <property type="entry name" value="Ureohydrolase_dom_sf"/>
</dbReference>
<dbReference type="EnsemblProtists" id="EKX45735">
    <property type="protein sequence ID" value="EKX45735"/>
    <property type="gene ID" value="GUITHDRAFT_70985"/>
</dbReference>
<feature type="domain" description="Histone deacetylase" evidence="2">
    <location>
        <begin position="59"/>
        <end position="311"/>
    </location>
</feature>
<organism evidence="3">
    <name type="scientific">Guillardia theta (strain CCMP2712)</name>
    <name type="common">Cryptophyte</name>
    <dbReference type="NCBI Taxonomy" id="905079"/>
    <lineage>
        <taxon>Eukaryota</taxon>
        <taxon>Cryptophyceae</taxon>
        <taxon>Pyrenomonadales</taxon>
        <taxon>Geminigeraceae</taxon>
        <taxon>Guillardia</taxon>
    </lineage>
</organism>
<dbReference type="InterPro" id="IPR023801">
    <property type="entry name" value="His_deacetylse_dom"/>
</dbReference>
<dbReference type="OrthoDB" id="437693at2759"/>
<gene>
    <name evidence="3" type="ORF">GUITHDRAFT_70985</name>
</gene>
<dbReference type="AlphaFoldDB" id="L1JCC0"/>
<dbReference type="PANTHER" id="PTHR10625:SF19">
    <property type="entry name" value="HISTONE DEACETYLASE 12"/>
    <property type="match status" value="1"/>
</dbReference>
<dbReference type="GO" id="GO:0040029">
    <property type="term" value="P:epigenetic regulation of gene expression"/>
    <property type="evidence" value="ECO:0007669"/>
    <property type="project" value="TreeGrafter"/>
</dbReference>
<dbReference type="InterPro" id="IPR037138">
    <property type="entry name" value="His_deacetylse_dom_sf"/>
</dbReference>
<protein>
    <recommendedName>
        <fullName evidence="2">Histone deacetylase domain-containing protein</fullName>
    </recommendedName>
</protein>
<dbReference type="Proteomes" id="UP000011087">
    <property type="component" value="Unassembled WGS sequence"/>
</dbReference>
<reference evidence="3 5" key="1">
    <citation type="journal article" date="2012" name="Nature">
        <title>Algal genomes reveal evolutionary mosaicism and the fate of nucleomorphs.</title>
        <authorList>
            <consortium name="DOE Joint Genome Institute"/>
            <person name="Curtis B.A."/>
            <person name="Tanifuji G."/>
            <person name="Burki F."/>
            <person name="Gruber A."/>
            <person name="Irimia M."/>
            <person name="Maruyama S."/>
            <person name="Arias M.C."/>
            <person name="Ball S.G."/>
            <person name="Gile G.H."/>
            <person name="Hirakawa Y."/>
            <person name="Hopkins J.F."/>
            <person name="Kuo A."/>
            <person name="Rensing S.A."/>
            <person name="Schmutz J."/>
            <person name="Symeonidi A."/>
            <person name="Elias M."/>
            <person name="Eveleigh R.J."/>
            <person name="Herman E.K."/>
            <person name="Klute M.J."/>
            <person name="Nakayama T."/>
            <person name="Obornik M."/>
            <person name="Reyes-Prieto A."/>
            <person name="Armbrust E.V."/>
            <person name="Aves S.J."/>
            <person name="Beiko R.G."/>
            <person name="Coutinho P."/>
            <person name="Dacks J.B."/>
            <person name="Durnford D.G."/>
            <person name="Fast N.M."/>
            <person name="Green B.R."/>
            <person name="Grisdale C.J."/>
            <person name="Hempel F."/>
            <person name="Henrissat B."/>
            <person name="Hoppner M.P."/>
            <person name="Ishida K."/>
            <person name="Kim E."/>
            <person name="Koreny L."/>
            <person name="Kroth P.G."/>
            <person name="Liu Y."/>
            <person name="Malik S.B."/>
            <person name="Maier U.G."/>
            <person name="McRose D."/>
            <person name="Mock T."/>
            <person name="Neilson J.A."/>
            <person name="Onodera N.T."/>
            <person name="Poole A.M."/>
            <person name="Pritham E.J."/>
            <person name="Richards T.A."/>
            <person name="Rocap G."/>
            <person name="Roy S.W."/>
            <person name="Sarai C."/>
            <person name="Schaack S."/>
            <person name="Shirato S."/>
            <person name="Slamovits C.H."/>
            <person name="Spencer D.F."/>
            <person name="Suzuki S."/>
            <person name="Worden A.Z."/>
            <person name="Zauner S."/>
            <person name="Barry K."/>
            <person name="Bell C."/>
            <person name="Bharti A.K."/>
            <person name="Crow J.A."/>
            <person name="Grimwood J."/>
            <person name="Kramer R."/>
            <person name="Lindquist E."/>
            <person name="Lucas S."/>
            <person name="Salamov A."/>
            <person name="McFadden G.I."/>
            <person name="Lane C.E."/>
            <person name="Keeling P.J."/>
            <person name="Gray M.W."/>
            <person name="Grigoriev I.V."/>
            <person name="Archibald J.M."/>
        </authorList>
    </citation>
    <scope>NUCLEOTIDE SEQUENCE</scope>
    <source>
        <strain evidence="3 5">CCMP2712</strain>
    </source>
</reference>
<keyword evidence="1" id="KW-0378">Hydrolase</keyword>
<proteinExistence type="predicted"/>
<dbReference type="KEGG" id="gtt:GUITHDRAFT_70985"/>
<sequence>MRASSFVESLLVWTRSIECEALVDKLPVVSHPGYGDVENWDPKHRFVMSKFGGMRNVIESTMHLREEVEVVEDFAPVSASTLCLVHDRKFVEDFCEGKMDPRAMRRIGLPWSPSLVRRTLLEVQGTTIAARLALERRLACNAAGGTHHSFADYGSGFTIFNDLAVTAAWLRDERLAKRVLILDLDVHQGDGTAAIHAGNPDVMTVSVHCESNFPFRKQQSDLDVALEDEVGDRDYLLRLSQFLPSLLADFKPDIVLYDAGVDVHADDELGKLHISDQGLFDRDVYVLRTCLAMKIPVATVIGGGYDRDHLVLAKRHAIIVQAAVACRQWTRTRLLKSNKVTN</sequence>
<dbReference type="CDD" id="cd09993">
    <property type="entry name" value="HDAC_classIV"/>
    <property type="match status" value="1"/>
</dbReference>
<dbReference type="STRING" id="905079.L1JCC0"/>
<dbReference type="Pfam" id="PF00850">
    <property type="entry name" value="Hist_deacetyl"/>
    <property type="match status" value="1"/>
</dbReference>
<dbReference type="SUPFAM" id="SSF52768">
    <property type="entry name" value="Arginase/deacetylase"/>
    <property type="match status" value="1"/>
</dbReference>
<evidence type="ECO:0000256" key="1">
    <source>
        <dbReference type="ARBA" id="ARBA00022801"/>
    </source>
</evidence>
<reference evidence="4" key="3">
    <citation type="submission" date="2016-03" db="UniProtKB">
        <authorList>
            <consortium name="EnsemblProtists"/>
        </authorList>
    </citation>
    <scope>IDENTIFICATION</scope>
</reference>
<dbReference type="GO" id="GO:0004407">
    <property type="term" value="F:histone deacetylase activity"/>
    <property type="evidence" value="ECO:0007669"/>
    <property type="project" value="InterPro"/>
</dbReference>
<dbReference type="PaxDb" id="55529-EKX45735"/>
<dbReference type="InterPro" id="IPR044150">
    <property type="entry name" value="HDAC_classIV"/>
</dbReference>
<dbReference type="OMA" id="DGFCIFN"/>
<accession>L1JCC0</accession>
<evidence type="ECO:0000313" key="4">
    <source>
        <dbReference type="EnsemblProtists" id="EKX45735"/>
    </source>
</evidence>
<dbReference type="eggNOG" id="KOG1344">
    <property type="taxonomic scope" value="Eukaryota"/>
</dbReference>
<name>L1JCC0_GUITC</name>
<keyword evidence="5" id="KW-1185">Reference proteome</keyword>
<evidence type="ECO:0000259" key="2">
    <source>
        <dbReference type="Pfam" id="PF00850"/>
    </source>
</evidence>
<evidence type="ECO:0000313" key="3">
    <source>
        <dbReference type="EMBL" id="EKX45735.1"/>
    </source>
</evidence>
<dbReference type="GO" id="GO:0016787">
    <property type="term" value="F:hydrolase activity"/>
    <property type="evidence" value="ECO:0007669"/>
    <property type="project" value="UniProtKB-KW"/>
</dbReference>
<dbReference type="PANTHER" id="PTHR10625">
    <property type="entry name" value="HISTONE DEACETYLASE HDAC1-RELATED"/>
    <property type="match status" value="1"/>
</dbReference>
<evidence type="ECO:0000313" key="5">
    <source>
        <dbReference type="Proteomes" id="UP000011087"/>
    </source>
</evidence>
<dbReference type="InterPro" id="IPR000286">
    <property type="entry name" value="HDACs"/>
</dbReference>
<dbReference type="RefSeq" id="XP_005832715.1">
    <property type="nucleotide sequence ID" value="XM_005832658.1"/>
</dbReference>
<dbReference type="PRINTS" id="PR01270">
    <property type="entry name" value="HDASUPER"/>
</dbReference>
<dbReference type="GeneID" id="17302426"/>
<reference evidence="5" key="2">
    <citation type="submission" date="2012-11" db="EMBL/GenBank/DDBJ databases">
        <authorList>
            <person name="Kuo A."/>
            <person name="Curtis B.A."/>
            <person name="Tanifuji G."/>
            <person name="Burki F."/>
            <person name="Gruber A."/>
            <person name="Irimia M."/>
            <person name="Maruyama S."/>
            <person name="Arias M.C."/>
            <person name="Ball S.G."/>
            <person name="Gile G.H."/>
            <person name="Hirakawa Y."/>
            <person name="Hopkins J.F."/>
            <person name="Rensing S.A."/>
            <person name="Schmutz J."/>
            <person name="Symeonidi A."/>
            <person name="Elias M."/>
            <person name="Eveleigh R.J."/>
            <person name="Herman E.K."/>
            <person name="Klute M.J."/>
            <person name="Nakayama T."/>
            <person name="Obornik M."/>
            <person name="Reyes-Prieto A."/>
            <person name="Armbrust E.V."/>
            <person name="Aves S.J."/>
            <person name="Beiko R.G."/>
            <person name="Coutinho P."/>
            <person name="Dacks J.B."/>
            <person name="Durnford D.G."/>
            <person name="Fast N.M."/>
            <person name="Green B.R."/>
            <person name="Grisdale C."/>
            <person name="Hempe F."/>
            <person name="Henrissat B."/>
            <person name="Hoppner M.P."/>
            <person name="Ishida K.-I."/>
            <person name="Kim E."/>
            <person name="Koreny L."/>
            <person name="Kroth P.G."/>
            <person name="Liu Y."/>
            <person name="Malik S.-B."/>
            <person name="Maier U.G."/>
            <person name="McRose D."/>
            <person name="Mock T."/>
            <person name="Neilson J.A."/>
            <person name="Onodera N.T."/>
            <person name="Poole A.M."/>
            <person name="Pritham E.J."/>
            <person name="Richards T.A."/>
            <person name="Rocap G."/>
            <person name="Roy S.W."/>
            <person name="Sarai C."/>
            <person name="Schaack S."/>
            <person name="Shirato S."/>
            <person name="Slamovits C.H."/>
            <person name="Spencer D.F."/>
            <person name="Suzuki S."/>
            <person name="Worden A.Z."/>
            <person name="Zauner S."/>
            <person name="Barry K."/>
            <person name="Bell C."/>
            <person name="Bharti A.K."/>
            <person name="Crow J.A."/>
            <person name="Grimwood J."/>
            <person name="Kramer R."/>
            <person name="Lindquist E."/>
            <person name="Lucas S."/>
            <person name="Salamov A."/>
            <person name="McFadden G.I."/>
            <person name="Lane C.E."/>
            <person name="Keeling P.J."/>
            <person name="Gray M.W."/>
            <person name="Grigoriev I.V."/>
            <person name="Archibald J.M."/>
        </authorList>
    </citation>
    <scope>NUCLEOTIDE SEQUENCE</scope>
    <source>
        <strain evidence="5">CCMP2712</strain>
    </source>
</reference>
<dbReference type="Gene3D" id="3.40.800.20">
    <property type="entry name" value="Histone deacetylase domain"/>
    <property type="match status" value="1"/>
</dbReference>
<dbReference type="HOGENOM" id="CLU_007727_1_0_1"/>
<dbReference type="EMBL" id="JH992997">
    <property type="protein sequence ID" value="EKX45735.1"/>
    <property type="molecule type" value="Genomic_DNA"/>
</dbReference>